<proteinExistence type="predicted"/>
<keyword evidence="2" id="KW-0732">Signal</keyword>
<dbReference type="AlphaFoldDB" id="A0A9N8ZBN5"/>
<evidence type="ECO:0000313" key="4">
    <source>
        <dbReference type="Proteomes" id="UP000789739"/>
    </source>
</evidence>
<keyword evidence="4" id="KW-1185">Reference proteome</keyword>
<dbReference type="OrthoDB" id="2153847at2759"/>
<feature type="chain" id="PRO_5040427140" evidence="2">
    <location>
        <begin position="20"/>
        <end position="169"/>
    </location>
</feature>
<feature type="region of interest" description="Disordered" evidence="1">
    <location>
        <begin position="140"/>
        <end position="169"/>
    </location>
</feature>
<evidence type="ECO:0000256" key="2">
    <source>
        <dbReference type="SAM" id="SignalP"/>
    </source>
</evidence>
<protein>
    <submittedName>
        <fullName evidence="3">1541_t:CDS:1</fullName>
    </submittedName>
</protein>
<organism evidence="3 4">
    <name type="scientific">Paraglomus brasilianum</name>
    <dbReference type="NCBI Taxonomy" id="144538"/>
    <lineage>
        <taxon>Eukaryota</taxon>
        <taxon>Fungi</taxon>
        <taxon>Fungi incertae sedis</taxon>
        <taxon>Mucoromycota</taxon>
        <taxon>Glomeromycotina</taxon>
        <taxon>Glomeromycetes</taxon>
        <taxon>Paraglomerales</taxon>
        <taxon>Paraglomeraceae</taxon>
        <taxon>Paraglomus</taxon>
    </lineage>
</organism>
<name>A0A9N8ZBN5_9GLOM</name>
<feature type="compositionally biased region" description="Low complexity" evidence="1">
    <location>
        <begin position="146"/>
        <end position="160"/>
    </location>
</feature>
<accession>A0A9N8ZBN5</accession>
<reference evidence="3" key="1">
    <citation type="submission" date="2021-06" db="EMBL/GenBank/DDBJ databases">
        <authorList>
            <person name="Kallberg Y."/>
            <person name="Tangrot J."/>
            <person name="Rosling A."/>
        </authorList>
    </citation>
    <scope>NUCLEOTIDE SEQUENCE</scope>
    <source>
        <strain evidence="3">BR232B</strain>
    </source>
</reference>
<evidence type="ECO:0000256" key="1">
    <source>
        <dbReference type="SAM" id="MobiDB-lite"/>
    </source>
</evidence>
<comment type="caution">
    <text evidence="3">The sequence shown here is derived from an EMBL/GenBank/DDBJ whole genome shotgun (WGS) entry which is preliminary data.</text>
</comment>
<sequence length="169" mass="18399">MKISAILTVALSMALLSNAAPLEKRRFGQEHSAFVEPLYQKMRDSAQGTNFAGQVGQMSGEAVNALLAAKPACRQQVVADHLVFFAKKMGADTTIADGKTREKDLINIAKQYRTAERNTNQDGKPSFLCGRKPSFKELNGIVQKQDPAATTKPDTPTDATNLDETFDPL</sequence>
<dbReference type="Proteomes" id="UP000789739">
    <property type="component" value="Unassembled WGS sequence"/>
</dbReference>
<feature type="non-terminal residue" evidence="3">
    <location>
        <position position="169"/>
    </location>
</feature>
<evidence type="ECO:0000313" key="3">
    <source>
        <dbReference type="EMBL" id="CAG8489045.1"/>
    </source>
</evidence>
<dbReference type="EMBL" id="CAJVPI010000144">
    <property type="protein sequence ID" value="CAG8489045.1"/>
    <property type="molecule type" value="Genomic_DNA"/>
</dbReference>
<gene>
    <name evidence="3" type="ORF">PBRASI_LOCUS2000</name>
</gene>
<feature type="signal peptide" evidence="2">
    <location>
        <begin position="1"/>
        <end position="19"/>
    </location>
</feature>